<dbReference type="AlphaFoldDB" id="A0A6N4XDB3"/>
<reference evidence="1 2" key="1">
    <citation type="submission" date="2020-01" db="EMBL/GenBank/DDBJ databases">
        <authorList>
            <person name="Rodrigo-Torres L."/>
            <person name="Arahal R. D."/>
            <person name="Lucena T."/>
        </authorList>
    </citation>
    <scope>NUCLEOTIDE SEQUENCE [LARGE SCALE GENOMIC DNA]</scope>
    <source>
        <strain evidence="1 2">CECT 9293</strain>
    </source>
</reference>
<sequence length="484" mass="54073">MLITFFSISLIINSCREDGDWDNVGADRYSFTIDRDKDFIEKGVGEKNQLKYNINPSYKFEAFEMTFKYTSNLNGVLYLNGVVLEQNKEYILTKQNNIFEYIGNVSGTHNVKIITSNIKGYSKEENFELKYGVSEFIHTYQGGNGDLHQGDPSYYVMKIVPGQGQPTSGYKIKFVSYTGEIKMNDIVVQTGQEYDLPNIDNFKITLTTNQVGQGALHYTLKNATVSKDFSIQQDIKQKQIIVESMDISNTIVSPNSAMSLIGIVRKSPINTNTVVQYKTWVSASSNNNTNGIQSTNNTYIPYSLGPNGSFAYNFNAIESGNYTYNIQFKDEFGNESDVKSYTVKVENSLSITTPPTVTVSLQRTASHLGGNNFQFDIRHKYLHTILGVGAQASTGNGISKVIFELNFNYEGQTISKTYTYNYNSFPADINLAGTNTNDGYQLGAWIGGSPSHQINAYNGNFTVYIYDKHNNVVQQTGSTVVNIL</sequence>
<dbReference type="Proteomes" id="UP000445144">
    <property type="component" value="Unassembled WGS sequence"/>
</dbReference>
<protein>
    <submittedName>
        <fullName evidence="1">Uncharacterized protein</fullName>
    </submittedName>
</protein>
<keyword evidence="2" id="KW-1185">Reference proteome</keyword>
<evidence type="ECO:0000313" key="2">
    <source>
        <dbReference type="Proteomes" id="UP000445144"/>
    </source>
</evidence>
<organism evidence="1 2">
    <name type="scientific">Chryseobacterium potabilaquae</name>
    <dbReference type="NCBI Taxonomy" id="2675057"/>
    <lineage>
        <taxon>Bacteria</taxon>
        <taxon>Pseudomonadati</taxon>
        <taxon>Bacteroidota</taxon>
        <taxon>Flavobacteriia</taxon>
        <taxon>Flavobacteriales</taxon>
        <taxon>Weeksellaceae</taxon>
        <taxon>Chryseobacterium group</taxon>
        <taxon>Chryseobacterium</taxon>
    </lineage>
</organism>
<dbReference type="InterPro" id="IPR038707">
    <property type="entry name" value="TraQ_sf"/>
</dbReference>
<proteinExistence type="predicted"/>
<accession>A0A6N4XDB3</accession>
<dbReference type="EMBL" id="CACVBR010000055">
    <property type="protein sequence ID" value="CAA7197454.1"/>
    <property type="molecule type" value="Genomic_DNA"/>
</dbReference>
<evidence type="ECO:0000313" key="1">
    <source>
        <dbReference type="EMBL" id="CAA7197454.1"/>
    </source>
</evidence>
<gene>
    <name evidence="1" type="ORF">CHRY9293_03513</name>
</gene>
<name>A0A6N4XDB3_9FLAO</name>
<dbReference type="Gene3D" id="2.60.40.2410">
    <property type="entry name" value="Uncharacterised protein PF12988, DUF3872"/>
    <property type="match status" value="1"/>
</dbReference>